<accession>G3MIM6</accession>
<organism evidence="2">
    <name type="scientific">Amblyomma maculatum</name>
    <name type="common">Gulf Coast tick</name>
    <dbReference type="NCBI Taxonomy" id="34609"/>
    <lineage>
        <taxon>Eukaryota</taxon>
        <taxon>Metazoa</taxon>
        <taxon>Ecdysozoa</taxon>
        <taxon>Arthropoda</taxon>
        <taxon>Chelicerata</taxon>
        <taxon>Arachnida</taxon>
        <taxon>Acari</taxon>
        <taxon>Parasitiformes</taxon>
        <taxon>Ixodida</taxon>
        <taxon>Ixodoidea</taxon>
        <taxon>Ixodidae</taxon>
        <taxon>Amblyomminae</taxon>
        <taxon>Amblyomma</taxon>
    </lineage>
</organism>
<evidence type="ECO:0000259" key="1">
    <source>
        <dbReference type="Pfam" id="PF25898"/>
    </source>
</evidence>
<proteinExistence type="evidence at transcript level"/>
<name>G3MIM6_AMBMU</name>
<dbReference type="AlphaFoldDB" id="G3MIM6"/>
<feature type="non-terminal residue" evidence="2">
    <location>
        <position position="1"/>
    </location>
</feature>
<dbReference type="PANTHER" id="PTHR36902">
    <property type="entry name" value="ENRICHED IN SURFACE-LABELED PROTEOME PROTEIN 9"/>
    <property type="match status" value="1"/>
</dbReference>
<reference evidence="2" key="1">
    <citation type="journal article" date="2011" name="PLoS ONE">
        <title>A deep insight into the sialotranscriptome of the gulf coast tick, Amblyomma maculatum.</title>
        <authorList>
            <person name="Karim S."/>
            <person name="Singh P."/>
            <person name="Ribeiro J.M."/>
        </authorList>
    </citation>
    <scope>NUCLEOTIDE SEQUENCE</scope>
    <source>
        <tissue evidence="2">Salivary gland</tissue>
    </source>
</reference>
<dbReference type="PANTHER" id="PTHR36902:SF1">
    <property type="entry name" value="ENRICHED IN SURFACE-LABELED PROTEOME PROTEIN 9"/>
    <property type="match status" value="1"/>
</dbReference>
<evidence type="ECO:0000313" key="2">
    <source>
        <dbReference type="EMBL" id="AEO33344.1"/>
    </source>
</evidence>
<dbReference type="InterPro" id="IPR058831">
    <property type="entry name" value="LolA-like_dom_2nd"/>
</dbReference>
<dbReference type="Pfam" id="PF25898">
    <property type="entry name" value="LolA_2nd_metazoa"/>
    <property type="match status" value="1"/>
</dbReference>
<protein>
    <recommendedName>
        <fullName evidence="1">LolA-like domain-containing protein</fullName>
    </recommendedName>
</protein>
<sequence>VARSAGVQKSGFCFSNLQCQHLRHVALLLGYTPIMFWLRILILCEALLLAHCYIRDFQDRCTANKKDAYVFHDGTQPPNIGHSYIAKYEMNNFHATHSAWVEEYFDYYGERAKISVSVLGMEFADIYDYARGTVTSYRLQRPERSGWSSKIEDTCKAVEMSDFKPEFEILSYPVSKTASPGRQIMATANRALRYGPPYNYTFEDERTGVEARNIRSEIFRGCINEEYLNYSLRSDFHWGKHLPFSYPSGEERIPLFIEMRGPNIHKTREEVYVMKYVPWFQNNPEFTSAMFEVPKGLHCEYFPKRARLPNVPSSFSYQVEIMEFQLDGSGFLKGGFQSTSFKEVWYDHEAKLARIDMMPTKEDLNALGLEDTHKSVSALFDLTSGLTYLSDMTISVCLRINNDTNYFWKHGNGTIKSPEELFGVSSNLQYKGNTTIMGVEAQTWTELTKDDNKTITKGNSLFLHLTKEKMHIARSICFPCFRNQSTRKNTRRHSLSENFRFKMYL</sequence>
<dbReference type="EMBL" id="JO841727">
    <property type="protein sequence ID" value="AEO33344.1"/>
    <property type="molecule type" value="mRNA"/>
</dbReference>
<feature type="domain" description="LolA-like" evidence="1">
    <location>
        <begin position="294"/>
        <end position="456"/>
    </location>
</feature>